<dbReference type="Proteomes" id="UP000664167">
    <property type="component" value="Unassembled WGS sequence"/>
</dbReference>
<dbReference type="SUPFAM" id="SSF51445">
    <property type="entry name" value="(Trans)glycosidases"/>
    <property type="match status" value="1"/>
</dbReference>
<organism evidence="3 4">
    <name type="scientific">Streptomyces beijiangensis</name>
    <dbReference type="NCBI Taxonomy" id="163361"/>
    <lineage>
        <taxon>Bacteria</taxon>
        <taxon>Bacillati</taxon>
        <taxon>Actinomycetota</taxon>
        <taxon>Actinomycetes</taxon>
        <taxon>Kitasatosporales</taxon>
        <taxon>Streptomycetaceae</taxon>
        <taxon>Streptomyces</taxon>
    </lineage>
</organism>
<reference evidence="3" key="1">
    <citation type="submission" date="2021-03" db="EMBL/GenBank/DDBJ databases">
        <title>Streptomyces poriferae sp. nov., a novel marine sponge-derived Actinobacteria species with anti-MRSA activity.</title>
        <authorList>
            <person name="Sandoval-Powers M."/>
            <person name="Kralova S."/>
            <person name="Nguyen G.-S."/>
            <person name="Fawwal D."/>
            <person name="Degnes K."/>
            <person name="Klinkenberg G."/>
            <person name="Sletta H."/>
            <person name="Wentzel A."/>
            <person name="Liles M.R."/>
        </authorList>
    </citation>
    <scope>NUCLEOTIDE SEQUENCE</scope>
    <source>
        <strain evidence="3">DSM 41794</strain>
    </source>
</reference>
<evidence type="ECO:0000256" key="2">
    <source>
        <dbReference type="ARBA" id="ARBA00022801"/>
    </source>
</evidence>
<dbReference type="GO" id="GO:0005975">
    <property type="term" value="P:carbohydrate metabolic process"/>
    <property type="evidence" value="ECO:0007669"/>
    <property type="project" value="InterPro"/>
</dbReference>
<dbReference type="InterPro" id="IPR036962">
    <property type="entry name" value="Glyco_hydro_3_N_sf"/>
</dbReference>
<feature type="non-terminal residue" evidence="3">
    <location>
        <position position="1"/>
    </location>
</feature>
<sequence>SWDAELVGRVGEALGRESRHHGVGVLLGPGINIKRDPRCGRNFEYYSEDPHLAGGKQVAGTLAARPRWSVAPACLRTPCGPSVSSTDCAGPTALVVQKSAPLPSAAFSSTERPVRSAALMGCDMFCSCVTA</sequence>
<proteinExistence type="inferred from homology"/>
<gene>
    <name evidence="3" type="ORF">J0695_32660</name>
</gene>
<protein>
    <submittedName>
        <fullName evidence="3">Uncharacterized protein</fullName>
    </submittedName>
</protein>
<dbReference type="AlphaFoldDB" id="A0A939FD89"/>
<evidence type="ECO:0000313" key="4">
    <source>
        <dbReference type="Proteomes" id="UP000664167"/>
    </source>
</evidence>
<evidence type="ECO:0000313" key="3">
    <source>
        <dbReference type="EMBL" id="MBO0516487.1"/>
    </source>
</evidence>
<keyword evidence="2" id="KW-0378">Hydrolase</keyword>
<accession>A0A939FD89</accession>
<comment type="similarity">
    <text evidence="1">Belongs to the glycosyl hydrolase 3 family.</text>
</comment>
<evidence type="ECO:0000256" key="1">
    <source>
        <dbReference type="ARBA" id="ARBA00005336"/>
    </source>
</evidence>
<dbReference type="InterPro" id="IPR017853">
    <property type="entry name" value="GH"/>
</dbReference>
<name>A0A939FD89_9ACTN</name>
<dbReference type="InterPro" id="IPR050288">
    <property type="entry name" value="Cellulose_deg_GH3"/>
</dbReference>
<keyword evidence="4" id="KW-1185">Reference proteome</keyword>
<dbReference type="GO" id="GO:0004553">
    <property type="term" value="F:hydrolase activity, hydrolyzing O-glycosyl compounds"/>
    <property type="evidence" value="ECO:0007669"/>
    <property type="project" value="InterPro"/>
</dbReference>
<dbReference type="EMBL" id="JAFLRJ010000402">
    <property type="protein sequence ID" value="MBO0516487.1"/>
    <property type="molecule type" value="Genomic_DNA"/>
</dbReference>
<comment type="caution">
    <text evidence="3">The sequence shown here is derived from an EMBL/GenBank/DDBJ whole genome shotgun (WGS) entry which is preliminary data.</text>
</comment>
<dbReference type="PANTHER" id="PTHR42715">
    <property type="entry name" value="BETA-GLUCOSIDASE"/>
    <property type="match status" value="1"/>
</dbReference>
<dbReference type="Gene3D" id="3.20.20.300">
    <property type="entry name" value="Glycoside hydrolase, family 3, N-terminal domain"/>
    <property type="match status" value="1"/>
</dbReference>
<dbReference type="PANTHER" id="PTHR42715:SF10">
    <property type="entry name" value="BETA-GLUCOSIDASE"/>
    <property type="match status" value="1"/>
</dbReference>